<name>A0A7C6ECZ7_UNCW3</name>
<proteinExistence type="inferred from homology"/>
<organism evidence="2">
    <name type="scientific">candidate division WOR-3 bacterium</name>
    <dbReference type="NCBI Taxonomy" id="2052148"/>
    <lineage>
        <taxon>Bacteria</taxon>
        <taxon>Bacteria division WOR-3</taxon>
    </lineage>
</organism>
<evidence type="ECO:0000313" key="2">
    <source>
        <dbReference type="EMBL" id="HHS52120.1"/>
    </source>
</evidence>
<comment type="similarity">
    <text evidence="1">Belongs to the FldB/FldC dehydratase alpha/beta subunit family.</text>
</comment>
<reference evidence="2" key="1">
    <citation type="journal article" date="2020" name="mSystems">
        <title>Genome- and Community-Level Interaction Insights into Carbon Utilization and Element Cycling Functions of Hydrothermarchaeota in Hydrothermal Sediment.</title>
        <authorList>
            <person name="Zhou Z."/>
            <person name="Liu Y."/>
            <person name="Xu W."/>
            <person name="Pan J."/>
            <person name="Luo Z.H."/>
            <person name="Li M."/>
        </authorList>
    </citation>
    <scope>NUCLEOTIDE SEQUENCE [LARGE SCALE GENOMIC DNA]</scope>
    <source>
        <strain evidence="2">SpSt-876</strain>
    </source>
</reference>
<dbReference type="EMBL" id="DTLI01000120">
    <property type="protein sequence ID" value="HHS52120.1"/>
    <property type="molecule type" value="Genomic_DNA"/>
</dbReference>
<dbReference type="InterPro" id="IPR010327">
    <property type="entry name" value="FldB/FldC_alpha/beta"/>
</dbReference>
<dbReference type="Pfam" id="PF06050">
    <property type="entry name" value="HGD-D"/>
    <property type="match status" value="1"/>
</dbReference>
<gene>
    <name evidence="2" type="ORF">ENW73_04550</name>
</gene>
<protein>
    <submittedName>
        <fullName evidence="2">2-hydroxyacyl-CoA dehydratase</fullName>
    </submittedName>
</protein>
<dbReference type="AlphaFoldDB" id="A0A7C6ECZ7"/>
<evidence type="ECO:0000256" key="1">
    <source>
        <dbReference type="ARBA" id="ARBA00005806"/>
    </source>
</evidence>
<accession>A0A7C6ECZ7</accession>
<dbReference type="PANTHER" id="PTHR30548:SF2">
    <property type="entry name" value="2-HYDROXYACYL-COA DEHYDRATASE,D-COMPONENT"/>
    <property type="match status" value="1"/>
</dbReference>
<dbReference type="PANTHER" id="PTHR30548">
    <property type="entry name" value="2-HYDROXYGLUTARYL-COA DEHYDRATASE, D-COMPONENT-RELATED"/>
    <property type="match status" value="1"/>
</dbReference>
<sequence length="453" mass="51211">MFQDPMPKKIGLSDWSEQFKLVSVEQIKKFTYYHNSEWGIYLSPPATFMVYGTRELKRLKLDNSFAALRLWGFVFNESERLFRAKQIGKKVIATMGDLGIVPVIIMAFPDCVPFYPECIWWTPFFKESTVLLDTATQLGIPEATCFSKATLGAFYKRAYFPRPDAIFASTGASCDDYSCIMQLVEDLGYEIVWLEIPLRKGQKAYPNNASGRLEEYLIGEYQRVWKKMVELTGISNKNQLIKSIKKANQLRNLVTSIKNLTYEAPKAPLPGLELMTIEFGNLYGYADIEEWIDILKMIKRTIEDRIEKGLGVLQEDAIPIAWITPSADPLLLNLVEDAGLRIVQTEYVINQALVPIEEDIDPFRALARAFLQASLIGKTSERVKRIIAGVKEGKIKGVLITNMLGASHCAMETGLIMRFLSAVPVLAIDVPQPFGITEQLKTRILAFAETLKH</sequence>
<comment type="caution">
    <text evidence="2">The sequence shown here is derived from an EMBL/GenBank/DDBJ whole genome shotgun (WGS) entry which is preliminary data.</text>
</comment>
<dbReference type="Gene3D" id="3.40.50.11900">
    <property type="match status" value="1"/>
</dbReference>